<name>A0A150LVL9_9BACL</name>
<keyword evidence="1" id="KW-0418">Kinase</keyword>
<comment type="similarity">
    <text evidence="1">Belongs to the fructosamine kinase family.</text>
</comment>
<dbReference type="InterPro" id="IPR016477">
    <property type="entry name" value="Fructo-/Ketosamine-3-kinase"/>
</dbReference>
<dbReference type="AlphaFoldDB" id="A0A150LVL9"/>
<sequence length="297" mass="34560">MESEGWPVKVEAILQEALHSIGDFSPIQRYRRVHGGDINDAFYVQSEKQPYFIKMRRTFPHRFFECEQTGLETIRNSGAIRVPLVYGMKETKEYGFLVLEWIEGKETNKTAEQLGHGIALLHQCYGSAFGFAEDNYIGLLPQKNGWCDNWIDYFRECRLLPQLRLAEQKGRMPAQRRNKLEKLLSSLERWLPKDCSPSLLHGDLWGGNWIVGANGVPYLIDPAVFYGHYEFEIAFTELFGGFPSRFYEAYNELMPLSSDYHERKQLYQLFYLLVHLNLFGEAYGSAVDRVLRRYVGE</sequence>
<dbReference type="Pfam" id="PF03881">
    <property type="entry name" value="Fructosamin_kin"/>
    <property type="match status" value="1"/>
</dbReference>
<reference evidence="2 3" key="1">
    <citation type="submission" date="2016-01" db="EMBL/GenBank/DDBJ databases">
        <title>Draft Genome Sequences of Seven Thermophilic Sporeformers Isolated from Foods.</title>
        <authorList>
            <person name="Berendsen E.M."/>
            <person name="Wells-Bennik M.H."/>
            <person name="Krawcyk A.O."/>
            <person name="De Jong A."/>
            <person name="Holsappel S."/>
            <person name="Eijlander R.T."/>
            <person name="Kuipers O.P."/>
        </authorList>
    </citation>
    <scope>NUCLEOTIDE SEQUENCE [LARGE SCALE GENOMIC DNA]</scope>
    <source>
        <strain evidence="2 3">B4119</strain>
    </source>
</reference>
<keyword evidence="1" id="KW-0808">Transferase</keyword>
<accession>A0A150LVL9</accession>
<organism evidence="2 3">
    <name type="scientific">Saccharococcus caldoxylosilyticus</name>
    <dbReference type="NCBI Taxonomy" id="81408"/>
    <lineage>
        <taxon>Bacteria</taxon>
        <taxon>Bacillati</taxon>
        <taxon>Bacillota</taxon>
        <taxon>Bacilli</taxon>
        <taxon>Bacillales</taxon>
        <taxon>Anoxybacillaceae</taxon>
        <taxon>Saccharococcus</taxon>
    </lineage>
</organism>
<dbReference type="GO" id="GO:0016301">
    <property type="term" value="F:kinase activity"/>
    <property type="evidence" value="ECO:0007669"/>
    <property type="project" value="UniProtKB-UniRule"/>
</dbReference>
<dbReference type="InterPro" id="IPR011009">
    <property type="entry name" value="Kinase-like_dom_sf"/>
</dbReference>
<dbReference type="EMBL" id="LQYS01000034">
    <property type="protein sequence ID" value="KYD16231.1"/>
    <property type="molecule type" value="Genomic_DNA"/>
</dbReference>
<evidence type="ECO:0000313" key="2">
    <source>
        <dbReference type="EMBL" id="KYD16231.1"/>
    </source>
</evidence>
<comment type="caution">
    <text evidence="2">The sequence shown here is derived from an EMBL/GenBank/DDBJ whole genome shotgun (WGS) entry which is preliminary data.</text>
</comment>
<dbReference type="Proteomes" id="UP000075455">
    <property type="component" value="Unassembled WGS sequence"/>
</dbReference>
<dbReference type="eggNOG" id="COG3001">
    <property type="taxonomic scope" value="Bacteria"/>
</dbReference>
<dbReference type="Gene3D" id="3.90.1200.10">
    <property type="match status" value="1"/>
</dbReference>
<dbReference type="PIRSF" id="PIRSF006221">
    <property type="entry name" value="Ketosamine-3-kinase"/>
    <property type="match status" value="1"/>
</dbReference>
<dbReference type="Gene3D" id="3.30.200.20">
    <property type="entry name" value="Phosphorylase Kinase, domain 1"/>
    <property type="match status" value="1"/>
</dbReference>
<proteinExistence type="inferred from homology"/>
<evidence type="ECO:0000313" key="3">
    <source>
        <dbReference type="Proteomes" id="UP000075455"/>
    </source>
</evidence>
<protein>
    <recommendedName>
        <fullName evidence="4">Fructosamine kinase</fullName>
    </recommendedName>
</protein>
<dbReference type="RefSeq" id="WP_061579282.1">
    <property type="nucleotide sequence ID" value="NZ_LQYS01000034.1"/>
</dbReference>
<dbReference type="SUPFAM" id="SSF56112">
    <property type="entry name" value="Protein kinase-like (PK-like)"/>
    <property type="match status" value="1"/>
</dbReference>
<dbReference type="PANTHER" id="PTHR12149">
    <property type="entry name" value="FRUCTOSAMINE 3 KINASE-RELATED PROTEIN"/>
    <property type="match status" value="1"/>
</dbReference>
<evidence type="ECO:0008006" key="4">
    <source>
        <dbReference type="Google" id="ProtNLM"/>
    </source>
</evidence>
<evidence type="ECO:0000256" key="1">
    <source>
        <dbReference type="PIRNR" id="PIRNR006221"/>
    </source>
</evidence>
<dbReference type="PATRIC" id="fig|81408.3.peg.3122"/>
<gene>
    <name evidence="2" type="ORF">B4119_2367</name>
</gene>
<dbReference type="STRING" id="81408.B4119_2367"/>
<dbReference type="PANTHER" id="PTHR12149:SF8">
    <property type="entry name" value="PROTEIN-RIBULOSAMINE 3-KINASE"/>
    <property type="match status" value="1"/>
</dbReference>